<protein>
    <submittedName>
        <fullName evidence="4">MgtE intracellular region</fullName>
    </submittedName>
</protein>
<dbReference type="GO" id="GO:0015095">
    <property type="term" value="F:magnesium ion transmembrane transporter activity"/>
    <property type="evidence" value="ECO:0007669"/>
    <property type="project" value="InterPro"/>
</dbReference>
<dbReference type="AlphaFoldDB" id="D6ZFP8"/>
<dbReference type="KEGG" id="srt:Srot_1304"/>
<dbReference type="HOGENOM" id="CLU_030870_1_0_11"/>
<evidence type="ECO:0000313" key="5">
    <source>
        <dbReference type="Proteomes" id="UP000002247"/>
    </source>
</evidence>
<dbReference type="InterPro" id="IPR000644">
    <property type="entry name" value="CBS_dom"/>
</dbReference>
<dbReference type="InterPro" id="IPR038076">
    <property type="entry name" value="MgtE_N_sf"/>
</dbReference>
<evidence type="ECO:0000256" key="1">
    <source>
        <dbReference type="PROSITE-ProRule" id="PRU00703"/>
    </source>
</evidence>
<dbReference type="STRING" id="640132.Srot_1304"/>
<dbReference type="SUPFAM" id="SSF158791">
    <property type="entry name" value="MgtE N-terminal domain-like"/>
    <property type="match status" value="1"/>
</dbReference>
<dbReference type="CDD" id="cd04606">
    <property type="entry name" value="CBS_pair_Mg_transporter"/>
    <property type="match status" value="1"/>
</dbReference>
<feature type="region of interest" description="Disordered" evidence="2">
    <location>
        <begin position="1"/>
        <end position="36"/>
    </location>
</feature>
<dbReference type="Gene3D" id="1.25.60.10">
    <property type="entry name" value="MgtE N-terminal domain-like"/>
    <property type="match status" value="1"/>
</dbReference>
<sequence>MGLRTQAKQGILTVDLKSAPSPHTGTPRKAPTMSEQSPVAVLRLSALLRSPLTTRSGESVGRVDDVIVRLRGAEHPLVTGLVAQVGGRRVYIANDQVAALSPHGAQLASERVDLRSFERREGEVLLSSDILDHRLIDVAEVELVRAWDVELEKTAEGWVLARLDTRRPARFFGLIKQGDGHPGRDWKAFAPLIGHNPSALLRGKQGLLAKLRPADLADLLEEADKAEGEEILEQVHADPELEADVFEELDPDHATKLLGNMSDEEAASVLAHMEADDAADAISELRQSRRQKVLDLLPAGQRAKVLTLMGFNPGSAGGRMNVGVLSLPESATAAQALHAIAQAKDHEPESLMTMHVANEAGQLAGVVEVITLLQSDPQAQLKDIMDDDPVRVGPEADLEDVALLMDDYNLPAITVVDPENRVLGVVTIDDVLEEIIPEDWRRRSPDPRHETQGAEESDAPPGGARD</sequence>
<keyword evidence="5" id="KW-1185">Reference proteome</keyword>
<dbReference type="PANTHER" id="PTHR43773">
    <property type="entry name" value="MAGNESIUM TRANSPORTER MGTE"/>
    <property type="match status" value="1"/>
</dbReference>
<feature type="region of interest" description="Disordered" evidence="2">
    <location>
        <begin position="438"/>
        <end position="466"/>
    </location>
</feature>
<dbReference type="Pfam" id="PF03448">
    <property type="entry name" value="MgtE_N"/>
    <property type="match status" value="1"/>
</dbReference>
<dbReference type="SMART" id="SM00924">
    <property type="entry name" value="MgtE_N"/>
    <property type="match status" value="1"/>
</dbReference>
<evidence type="ECO:0000259" key="3">
    <source>
        <dbReference type="PROSITE" id="PS51371"/>
    </source>
</evidence>
<dbReference type="Proteomes" id="UP000002247">
    <property type="component" value="Chromosome"/>
</dbReference>
<dbReference type="InterPro" id="IPR006668">
    <property type="entry name" value="Mg_transptr_MgtE_intracell_dom"/>
</dbReference>
<dbReference type="eggNOG" id="COG2239">
    <property type="taxonomic scope" value="Bacteria"/>
</dbReference>
<dbReference type="Pfam" id="PF00571">
    <property type="entry name" value="CBS"/>
    <property type="match status" value="1"/>
</dbReference>
<dbReference type="InterPro" id="IPR006669">
    <property type="entry name" value="MgtE_transporter"/>
</dbReference>
<gene>
    <name evidence="4" type="ordered locus">Srot_1304</name>
</gene>
<evidence type="ECO:0000313" key="4">
    <source>
        <dbReference type="EMBL" id="ADG97772.1"/>
    </source>
</evidence>
<dbReference type="SUPFAM" id="SSF54631">
    <property type="entry name" value="CBS-domain pair"/>
    <property type="match status" value="1"/>
</dbReference>
<proteinExistence type="predicted"/>
<dbReference type="EMBL" id="CP001958">
    <property type="protein sequence ID" value="ADG97772.1"/>
    <property type="molecule type" value="Genomic_DNA"/>
</dbReference>
<feature type="compositionally biased region" description="Basic and acidic residues" evidence="2">
    <location>
        <begin position="438"/>
        <end position="452"/>
    </location>
</feature>
<dbReference type="Gene3D" id="3.10.580.10">
    <property type="entry name" value="CBS-domain"/>
    <property type="match status" value="1"/>
</dbReference>
<evidence type="ECO:0000256" key="2">
    <source>
        <dbReference type="SAM" id="MobiDB-lite"/>
    </source>
</evidence>
<keyword evidence="1" id="KW-0129">CBS domain</keyword>
<accession>D6ZFP8</accession>
<reference evidence="4 5" key="1">
    <citation type="journal article" date="2010" name="Stand. Genomic Sci.">
        <title>Complete genome sequence of Segniliparus rotundus type strain (CDC 1076).</title>
        <authorList>
            <person name="Sikorski J."/>
            <person name="Lapidus A."/>
            <person name="Copeland A."/>
            <person name="Misra M."/>
            <person name="Glavina Del Rio T."/>
            <person name="Nolan M."/>
            <person name="Lucas S."/>
            <person name="Chen F."/>
            <person name="Tice H."/>
            <person name="Cheng J.F."/>
            <person name="Jando M."/>
            <person name="Schneider S."/>
            <person name="Bruce D."/>
            <person name="Goodwin L."/>
            <person name="Pitluck S."/>
            <person name="Liolios K."/>
            <person name="Mikhailova N."/>
            <person name="Pati A."/>
            <person name="Ivanova N."/>
            <person name="Mavromatis K."/>
            <person name="Chen A."/>
            <person name="Palaniappan K."/>
            <person name="Chertkov O."/>
            <person name="Land M."/>
            <person name="Hauser L."/>
            <person name="Chang Y.J."/>
            <person name="Jeffries C.D."/>
            <person name="Brettin T."/>
            <person name="Detter J.C."/>
            <person name="Han C."/>
            <person name="Rohde M."/>
            <person name="Goker M."/>
            <person name="Bristow J."/>
            <person name="Eisen J.A."/>
            <person name="Markowitz V."/>
            <person name="Hugenholtz P."/>
            <person name="Kyrpides N.C."/>
            <person name="Klenk H.P."/>
        </authorList>
    </citation>
    <scope>NUCLEOTIDE SEQUENCE [LARGE SCALE GENOMIC DNA]</scope>
    <source>
        <strain evidence="5">ATCC BAA-972 / CDC 1076 / CIP 108378 / DSM 44985 / JCM 13578</strain>
    </source>
</reference>
<dbReference type="SMART" id="SM00116">
    <property type="entry name" value="CBS"/>
    <property type="match status" value="1"/>
</dbReference>
<dbReference type="InterPro" id="IPR046342">
    <property type="entry name" value="CBS_dom_sf"/>
</dbReference>
<feature type="domain" description="CBS" evidence="3">
    <location>
        <begin position="385"/>
        <end position="444"/>
    </location>
</feature>
<organism evidence="4 5">
    <name type="scientific">Segniliparus rotundus (strain ATCC BAA-972 / CDC 1076 / CIP 108378 / DSM 44985 / JCM 13578)</name>
    <dbReference type="NCBI Taxonomy" id="640132"/>
    <lineage>
        <taxon>Bacteria</taxon>
        <taxon>Bacillati</taxon>
        <taxon>Actinomycetota</taxon>
        <taxon>Actinomycetes</taxon>
        <taxon>Mycobacteriales</taxon>
        <taxon>Segniliparaceae</taxon>
        <taxon>Segniliparus</taxon>
    </lineage>
</organism>
<name>D6ZFP8_SEGRD</name>
<dbReference type="PROSITE" id="PS51371">
    <property type="entry name" value="CBS"/>
    <property type="match status" value="1"/>
</dbReference>
<dbReference type="GO" id="GO:0016020">
    <property type="term" value="C:membrane"/>
    <property type="evidence" value="ECO:0007669"/>
    <property type="project" value="InterPro"/>
</dbReference>
<dbReference type="PANTHER" id="PTHR43773:SF1">
    <property type="entry name" value="MAGNESIUM TRANSPORTER MGTE"/>
    <property type="match status" value="1"/>
</dbReference>